<dbReference type="Proteomes" id="UP000283269">
    <property type="component" value="Unassembled WGS sequence"/>
</dbReference>
<accession>A0A409XQ38</accession>
<comment type="caution">
    <text evidence="2">The sequence shown here is derived from an EMBL/GenBank/DDBJ whole genome shotgun (WGS) entry which is preliminary data.</text>
</comment>
<dbReference type="EMBL" id="NHYD01000964">
    <property type="protein sequence ID" value="PPQ92816.1"/>
    <property type="molecule type" value="Genomic_DNA"/>
</dbReference>
<dbReference type="OrthoDB" id="3210262at2759"/>
<evidence type="ECO:0000256" key="1">
    <source>
        <dbReference type="SAM" id="MobiDB-lite"/>
    </source>
</evidence>
<proteinExistence type="predicted"/>
<organism evidence="2 3">
    <name type="scientific">Psilocybe cyanescens</name>
    <dbReference type="NCBI Taxonomy" id="93625"/>
    <lineage>
        <taxon>Eukaryota</taxon>
        <taxon>Fungi</taxon>
        <taxon>Dikarya</taxon>
        <taxon>Basidiomycota</taxon>
        <taxon>Agaricomycotina</taxon>
        <taxon>Agaricomycetes</taxon>
        <taxon>Agaricomycetidae</taxon>
        <taxon>Agaricales</taxon>
        <taxon>Agaricineae</taxon>
        <taxon>Strophariaceae</taxon>
        <taxon>Psilocybe</taxon>
    </lineage>
</organism>
<dbReference type="InParanoid" id="A0A409XQ38"/>
<sequence length="342" mass="36834">MSEAERLHIAEVMRGVGVSQATSSAWHGPLFHEDKEIDCVDVNTLLASGVHPDIRRLVELKIYLPLALFLTQSATSHTLPSLVKRRSPWEYHANPFRFDQAVWGRKFEAIKAKVAEEEVGKAVPASPFVLSAQGLDTDTKSASSKRRRRANQCSASSETANSSAHLCQPQSACNSTSGARNNAPANIPTSTSVHSVGPVPTLRAPVAASEVDDFILSSVSPFSITIDVAVIEETPSSTDNAAGAVVNALTESTMISKHSIFAQFVFTAPIAAVLRSLKAGVNDFVFSLIGLIPTRRTASKVLIPSSEMPFQFISSFVYPAFSIQINFLSACPFKRCTVESVD</sequence>
<name>A0A409XQ38_PSICY</name>
<feature type="compositionally biased region" description="Polar residues" evidence="1">
    <location>
        <begin position="151"/>
        <end position="194"/>
    </location>
</feature>
<dbReference type="AlphaFoldDB" id="A0A409XQ38"/>
<evidence type="ECO:0000313" key="2">
    <source>
        <dbReference type="EMBL" id="PPQ92816.1"/>
    </source>
</evidence>
<reference evidence="2 3" key="1">
    <citation type="journal article" date="2018" name="Evol. Lett.">
        <title>Horizontal gene cluster transfer increased hallucinogenic mushroom diversity.</title>
        <authorList>
            <person name="Reynolds H.T."/>
            <person name="Vijayakumar V."/>
            <person name="Gluck-Thaler E."/>
            <person name="Korotkin H.B."/>
            <person name="Matheny P.B."/>
            <person name="Slot J.C."/>
        </authorList>
    </citation>
    <scope>NUCLEOTIDE SEQUENCE [LARGE SCALE GENOMIC DNA]</scope>
    <source>
        <strain evidence="2 3">2631</strain>
    </source>
</reference>
<feature type="region of interest" description="Disordered" evidence="1">
    <location>
        <begin position="137"/>
        <end position="195"/>
    </location>
</feature>
<protein>
    <submittedName>
        <fullName evidence="2">Uncharacterized protein</fullName>
    </submittedName>
</protein>
<gene>
    <name evidence="2" type="ORF">CVT25_004074</name>
</gene>
<keyword evidence="3" id="KW-1185">Reference proteome</keyword>
<evidence type="ECO:0000313" key="3">
    <source>
        <dbReference type="Proteomes" id="UP000283269"/>
    </source>
</evidence>